<dbReference type="EMBL" id="LGCK01000010">
    <property type="protein sequence ID" value="KPL71695.1"/>
    <property type="molecule type" value="Genomic_DNA"/>
</dbReference>
<dbReference type="GO" id="GO:0003735">
    <property type="term" value="F:structural constituent of ribosome"/>
    <property type="evidence" value="ECO:0007669"/>
    <property type="project" value="InterPro"/>
</dbReference>
<dbReference type="RefSeq" id="WP_062420285.1">
    <property type="nucleotide sequence ID" value="NZ_BBYA01000001.1"/>
</dbReference>
<dbReference type="GO" id="GO:0005840">
    <property type="term" value="C:ribosome"/>
    <property type="evidence" value="ECO:0007669"/>
    <property type="project" value="UniProtKB-KW"/>
</dbReference>
<sequence>MTKRTYQPKIRRRVRVHGFRERMSTADGREVLKRRRLKGRHKLTVSMNNHVKRIRW</sequence>
<organism evidence="6 7">
    <name type="scientific">Leptolinea tardivitalis</name>
    <dbReference type="NCBI Taxonomy" id="229920"/>
    <lineage>
        <taxon>Bacteria</taxon>
        <taxon>Bacillati</taxon>
        <taxon>Chloroflexota</taxon>
        <taxon>Anaerolineae</taxon>
        <taxon>Anaerolineales</taxon>
        <taxon>Anaerolineaceae</taxon>
        <taxon>Leptolinea</taxon>
    </lineage>
</organism>
<dbReference type="Gene3D" id="1.10.287.3980">
    <property type="match status" value="1"/>
</dbReference>
<dbReference type="Pfam" id="PF00468">
    <property type="entry name" value="Ribosomal_L34"/>
    <property type="match status" value="1"/>
</dbReference>
<dbReference type="PROSITE" id="PS00784">
    <property type="entry name" value="RIBOSOMAL_L34"/>
    <property type="match status" value="1"/>
</dbReference>
<keyword evidence="7" id="KW-1185">Reference proteome</keyword>
<name>A0A0P6X933_9CHLR</name>
<evidence type="ECO:0000313" key="7">
    <source>
        <dbReference type="Proteomes" id="UP000050430"/>
    </source>
</evidence>
<evidence type="ECO:0000256" key="1">
    <source>
        <dbReference type="ARBA" id="ARBA00010111"/>
    </source>
</evidence>
<evidence type="ECO:0000256" key="3">
    <source>
        <dbReference type="ARBA" id="ARBA00023274"/>
    </source>
</evidence>
<dbReference type="PANTHER" id="PTHR14503">
    <property type="entry name" value="MITOCHONDRIAL RIBOSOMAL PROTEIN 34 FAMILY MEMBER"/>
    <property type="match status" value="1"/>
</dbReference>
<dbReference type="GO" id="GO:1990904">
    <property type="term" value="C:ribonucleoprotein complex"/>
    <property type="evidence" value="ECO:0007669"/>
    <property type="project" value="UniProtKB-KW"/>
</dbReference>
<dbReference type="FunFam" id="1.10.287.3980:FF:000001">
    <property type="entry name" value="Mitochondrial ribosomal protein L34"/>
    <property type="match status" value="1"/>
</dbReference>
<comment type="caution">
    <text evidence="6">The sequence shown here is derived from an EMBL/GenBank/DDBJ whole genome shotgun (WGS) entry which is preliminary data.</text>
</comment>
<keyword evidence="2 5" id="KW-0689">Ribosomal protein</keyword>
<accession>A0A0P6X933</accession>
<dbReference type="InterPro" id="IPR000271">
    <property type="entry name" value="Ribosomal_bL34"/>
</dbReference>
<dbReference type="STRING" id="229920.ADM99_09520"/>
<evidence type="ECO:0000256" key="2">
    <source>
        <dbReference type="ARBA" id="ARBA00022980"/>
    </source>
</evidence>
<dbReference type="InterPro" id="IPR020939">
    <property type="entry name" value="Ribosomal_bL34_CS"/>
</dbReference>
<protein>
    <recommendedName>
        <fullName evidence="4 5">Large ribosomal subunit protein bL34</fullName>
    </recommendedName>
</protein>
<proteinExistence type="inferred from homology"/>
<keyword evidence="3 5" id="KW-0687">Ribonucleoprotein</keyword>
<gene>
    <name evidence="5" type="primary">rpmH</name>
    <name evidence="6" type="ORF">ADM99_09520</name>
</gene>
<evidence type="ECO:0000313" key="6">
    <source>
        <dbReference type="EMBL" id="KPL71695.1"/>
    </source>
</evidence>
<evidence type="ECO:0000256" key="4">
    <source>
        <dbReference type="ARBA" id="ARBA00035177"/>
    </source>
</evidence>
<evidence type="ECO:0000256" key="5">
    <source>
        <dbReference type="HAMAP-Rule" id="MF_00391"/>
    </source>
</evidence>
<dbReference type="PANTHER" id="PTHR14503:SF4">
    <property type="entry name" value="LARGE RIBOSOMAL SUBUNIT PROTEIN BL34M"/>
    <property type="match status" value="1"/>
</dbReference>
<dbReference type="PATRIC" id="fig|229920.5.peg.1812"/>
<dbReference type="Proteomes" id="UP000050430">
    <property type="component" value="Unassembled WGS sequence"/>
</dbReference>
<dbReference type="NCBIfam" id="TIGR01030">
    <property type="entry name" value="rpmH_bact"/>
    <property type="match status" value="1"/>
</dbReference>
<dbReference type="HAMAP" id="MF_00391">
    <property type="entry name" value="Ribosomal_bL34"/>
    <property type="match status" value="1"/>
</dbReference>
<dbReference type="AlphaFoldDB" id="A0A0P6X933"/>
<dbReference type="GO" id="GO:0006412">
    <property type="term" value="P:translation"/>
    <property type="evidence" value="ECO:0007669"/>
    <property type="project" value="UniProtKB-UniRule"/>
</dbReference>
<comment type="similarity">
    <text evidence="1 5">Belongs to the bacterial ribosomal protein bL34 family.</text>
</comment>
<reference evidence="6 7" key="1">
    <citation type="submission" date="2015-07" db="EMBL/GenBank/DDBJ databases">
        <title>Genome sequence of Leptolinea tardivitalis DSM 16556.</title>
        <authorList>
            <person name="Hemp J."/>
            <person name="Ward L.M."/>
            <person name="Pace L.A."/>
            <person name="Fischer W.W."/>
        </authorList>
    </citation>
    <scope>NUCLEOTIDE SEQUENCE [LARGE SCALE GENOMIC DNA]</scope>
    <source>
        <strain evidence="6 7">YMTK-2</strain>
    </source>
</reference>